<gene>
    <name evidence="1" type="ORF">K450DRAFT_244618</name>
</gene>
<comment type="caution">
    <text evidence="1">The sequence shown here is derived from an EMBL/GenBank/DDBJ whole genome shotgun (WGS) entry which is preliminary data.</text>
</comment>
<dbReference type="Proteomes" id="UP001206595">
    <property type="component" value="Unassembled WGS sequence"/>
</dbReference>
<sequence length="83" mass="9742">MPNQVFRLRGTNHSQISLGSNSQNYLRRNSRAKIIQMMMTRPKKQNNTLLTISSTYISRCLLFYIYKPICIFEQLILSLMAKL</sequence>
<reference evidence="1" key="2">
    <citation type="journal article" date="2022" name="Proc. Natl. Acad. Sci. U.S.A.">
        <title>Diploid-dominant life cycles characterize the early evolution of Fungi.</title>
        <authorList>
            <person name="Amses K.R."/>
            <person name="Simmons D.R."/>
            <person name="Longcore J.E."/>
            <person name="Mondo S.J."/>
            <person name="Seto K."/>
            <person name="Jeronimo G.H."/>
            <person name="Bonds A.E."/>
            <person name="Quandt C.A."/>
            <person name="Davis W.J."/>
            <person name="Chang Y."/>
            <person name="Federici B.A."/>
            <person name="Kuo A."/>
            <person name="LaButti K."/>
            <person name="Pangilinan J."/>
            <person name="Andreopoulos W."/>
            <person name="Tritt A."/>
            <person name="Riley R."/>
            <person name="Hundley H."/>
            <person name="Johnson J."/>
            <person name="Lipzen A."/>
            <person name="Barry K."/>
            <person name="Lang B.F."/>
            <person name="Cuomo C.A."/>
            <person name="Buchler N.E."/>
            <person name="Grigoriev I.V."/>
            <person name="Spatafora J.W."/>
            <person name="Stajich J.E."/>
            <person name="James T.Y."/>
        </authorList>
    </citation>
    <scope>NUCLEOTIDE SEQUENCE</scope>
    <source>
        <strain evidence="1">AG</strain>
    </source>
</reference>
<reference evidence="1" key="1">
    <citation type="submission" date="2021-06" db="EMBL/GenBank/DDBJ databases">
        <authorList>
            <consortium name="DOE Joint Genome Institute"/>
            <person name="Mondo S.J."/>
            <person name="Amses K.R."/>
            <person name="Simmons D.R."/>
            <person name="Longcore J.E."/>
            <person name="Seto K."/>
            <person name="Alves G.H."/>
            <person name="Bonds A.E."/>
            <person name="Quandt C.A."/>
            <person name="Davis W.J."/>
            <person name="Chang Y."/>
            <person name="Letcher P.M."/>
            <person name="Powell M.J."/>
            <person name="Kuo A."/>
            <person name="Labutti K."/>
            <person name="Pangilinan J."/>
            <person name="Andreopoulos W."/>
            <person name="Tritt A."/>
            <person name="Riley R."/>
            <person name="Hundley H."/>
            <person name="Johnson J."/>
            <person name="Lipzen A."/>
            <person name="Barry K."/>
            <person name="Berbee M.L."/>
            <person name="Buchler N.E."/>
            <person name="Grigoriev I.V."/>
            <person name="Spatafora J.W."/>
            <person name="Stajich J.E."/>
            <person name="James T.Y."/>
        </authorList>
    </citation>
    <scope>NUCLEOTIDE SEQUENCE</scope>
    <source>
        <strain evidence="1">AG</strain>
    </source>
</reference>
<protein>
    <submittedName>
        <fullName evidence="1">Uncharacterized protein</fullName>
    </submittedName>
</protein>
<dbReference type="AlphaFoldDB" id="A0AAD5E8U9"/>
<organism evidence="1 2">
    <name type="scientific">Umbelopsis ramanniana AG</name>
    <dbReference type="NCBI Taxonomy" id="1314678"/>
    <lineage>
        <taxon>Eukaryota</taxon>
        <taxon>Fungi</taxon>
        <taxon>Fungi incertae sedis</taxon>
        <taxon>Mucoromycota</taxon>
        <taxon>Mucoromycotina</taxon>
        <taxon>Umbelopsidomycetes</taxon>
        <taxon>Umbelopsidales</taxon>
        <taxon>Umbelopsidaceae</taxon>
        <taxon>Umbelopsis</taxon>
    </lineage>
</organism>
<dbReference type="GeneID" id="75914963"/>
<keyword evidence="2" id="KW-1185">Reference proteome</keyword>
<proteinExistence type="predicted"/>
<name>A0AAD5E8U9_UMBRA</name>
<dbReference type="EMBL" id="MU620924">
    <property type="protein sequence ID" value="KAI8579024.1"/>
    <property type="molecule type" value="Genomic_DNA"/>
</dbReference>
<evidence type="ECO:0000313" key="1">
    <source>
        <dbReference type="EMBL" id="KAI8579024.1"/>
    </source>
</evidence>
<dbReference type="RefSeq" id="XP_051444028.1">
    <property type="nucleotide sequence ID" value="XM_051589618.1"/>
</dbReference>
<evidence type="ECO:0000313" key="2">
    <source>
        <dbReference type="Proteomes" id="UP001206595"/>
    </source>
</evidence>
<accession>A0AAD5E8U9</accession>